<dbReference type="InterPro" id="IPR036047">
    <property type="entry name" value="F-box-like_dom_sf"/>
</dbReference>
<dbReference type="SUPFAM" id="SSF52047">
    <property type="entry name" value="RNI-like"/>
    <property type="match status" value="1"/>
</dbReference>
<feature type="domain" description="F-box" evidence="2">
    <location>
        <begin position="35"/>
        <end position="79"/>
    </location>
</feature>
<protein>
    <recommendedName>
        <fullName evidence="2">F-box domain-containing protein</fullName>
    </recommendedName>
</protein>
<dbReference type="SUPFAM" id="SSF81383">
    <property type="entry name" value="F-box domain"/>
    <property type="match status" value="1"/>
</dbReference>
<sequence length="523" mass="55674">MFRSYKHPSLMTSFGPDSTTTTTTELANITNEPLNLPAELLIHVFSYLLDQQSSLHACSIVNKQWSNCVCQLLYRHPRFPDTFSWARFILTLTRQKQTYTFGDFVRSVDLSLSKAVSSQKHHQIAQDHQSSTNSTNGATGAASLTITNNTNALATTGVFTFGSAAGNGGGNLFSLNPPTPIPTAVIGTNPSTNTAATNNTASTSNNSTTSSTWMAPSTNKITITTSSMIQLSHVCRTLVSLNLSHTSIYADTRIAETGDYISSLQPQPYPFQQGLTRISLSLYDTIKSLGRDCPDLAEIRVQGCEWITNQVIWWIADNCPALRRLDARKCGKCTVERLTSKVLEVGPGTDGLLDPLASSSNAAASTSSNIAVSASTSITPPPYSALFNATTAPLGTAFIGAVAAAAVNAADETDDDENENENDADVEDADEEDDDDDDDAVHHPANNQQAQSITTVAMQQQMLIMQQTHQQLAAAAVAAAAATAMADGAGMTGVAHTMRELVGWILKDAKERGVGGADIAGVF</sequence>
<gene>
    <name evidence="3" type="ORF">BC938DRAFT_475966</name>
</gene>
<dbReference type="Pfam" id="PF12937">
    <property type="entry name" value="F-box-like"/>
    <property type="match status" value="1"/>
</dbReference>
<comment type="caution">
    <text evidence="3">The sequence shown here is derived from an EMBL/GenBank/DDBJ whole genome shotgun (WGS) entry which is preliminary data.</text>
</comment>
<accession>A0A433PLY0</accession>
<dbReference type="Proteomes" id="UP000274822">
    <property type="component" value="Unassembled WGS sequence"/>
</dbReference>
<dbReference type="AlphaFoldDB" id="A0A433PLY0"/>
<feature type="region of interest" description="Disordered" evidence="1">
    <location>
        <begin position="190"/>
        <end position="213"/>
    </location>
</feature>
<evidence type="ECO:0000313" key="3">
    <source>
        <dbReference type="EMBL" id="RUS18460.1"/>
    </source>
</evidence>
<organism evidence="3 4">
    <name type="scientific">Jimgerdemannia flammicorona</name>
    <dbReference type="NCBI Taxonomy" id="994334"/>
    <lineage>
        <taxon>Eukaryota</taxon>
        <taxon>Fungi</taxon>
        <taxon>Fungi incertae sedis</taxon>
        <taxon>Mucoromycota</taxon>
        <taxon>Mucoromycotina</taxon>
        <taxon>Endogonomycetes</taxon>
        <taxon>Endogonales</taxon>
        <taxon>Endogonaceae</taxon>
        <taxon>Jimgerdemannia</taxon>
    </lineage>
</organism>
<evidence type="ECO:0000259" key="2">
    <source>
        <dbReference type="Pfam" id="PF12937"/>
    </source>
</evidence>
<reference evidence="3 4" key="1">
    <citation type="journal article" date="2018" name="New Phytol.">
        <title>Phylogenomics of Endogonaceae and evolution of mycorrhizas within Mucoromycota.</title>
        <authorList>
            <person name="Chang Y."/>
            <person name="Desiro A."/>
            <person name="Na H."/>
            <person name="Sandor L."/>
            <person name="Lipzen A."/>
            <person name="Clum A."/>
            <person name="Barry K."/>
            <person name="Grigoriev I.V."/>
            <person name="Martin F.M."/>
            <person name="Stajich J.E."/>
            <person name="Smith M.E."/>
            <person name="Bonito G."/>
            <person name="Spatafora J.W."/>
        </authorList>
    </citation>
    <scope>NUCLEOTIDE SEQUENCE [LARGE SCALE GENOMIC DNA]</scope>
    <source>
        <strain evidence="3 4">AD002</strain>
    </source>
</reference>
<dbReference type="Gene3D" id="1.20.1280.50">
    <property type="match status" value="1"/>
</dbReference>
<proteinExistence type="predicted"/>
<feature type="region of interest" description="Disordered" evidence="1">
    <location>
        <begin position="409"/>
        <end position="450"/>
    </location>
</feature>
<feature type="compositionally biased region" description="Low complexity" evidence="1">
    <location>
        <begin position="190"/>
        <end position="212"/>
    </location>
</feature>
<dbReference type="InterPro" id="IPR001810">
    <property type="entry name" value="F-box_dom"/>
</dbReference>
<evidence type="ECO:0000256" key="1">
    <source>
        <dbReference type="SAM" id="MobiDB-lite"/>
    </source>
</evidence>
<dbReference type="InterPro" id="IPR032675">
    <property type="entry name" value="LRR_dom_sf"/>
</dbReference>
<dbReference type="EMBL" id="RBNJ01022296">
    <property type="protein sequence ID" value="RUS18460.1"/>
    <property type="molecule type" value="Genomic_DNA"/>
</dbReference>
<dbReference type="Gene3D" id="3.80.10.10">
    <property type="entry name" value="Ribonuclease Inhibitor"/>
    <property type="match status" value="1"/>
</dbReference>
<keyword evidence="4" id="KW-1185">Reference proteome</keyword>
<name>A0A433PLY0_9FUNG</name>
<feature type="compositionally biased region" description="Acidic residues" evidence="1">
    <location>
        <begin position="411"/>
        <end position="439"/>
    </location>
</feature>
<evidence type="ECO:0000313" key="4">
    <source>
        <dbReference type="Proteomes" id="UP000274822"/>
    </source>
</evidence>